<comment type="caution">
    <text evidence="1">The sequence shown here is derived from an EMBL/GenBank/DDBJ whole genome shotgun (WGS) entry which is preliminary data.</text>
</comment>
<proteinExistence type="predicted"/>
<organism evidence="1 2">
    <name type="scientific">Datura stramonium</name>
    <name type="common">Jimsonweed</name>
    <name type="synonym">Common thornapple</name>
    <dbReference type="NCBI Taxonomy" id="4076"/>
    <lineage>
        <taxon>Eukaryota</taxon>
        <taxon>Viridiplantae</taxon>
        <taxon>Streptophyta</taxon>
        <taxon>Embryophyta</taxon>
        <taxon>Tracheophyta</taxon>
        <taxon>Spermatophyta</taxon>
        <taxon>Magnoliopsida</taxon>
        <taxon>eudicotyledons</taxon>
        <taxon>Gunneridae</taxon>
        <taxon>Pentapetalae</taxon>
        <taxon>asterids</taxon>
        <taxon>lamiids</taxon>
        <taxon>Solanales</taxon>
        <taxon>Solanaceae</taxon>
        <taxon>Solanoideae</taxon>
        <taxon>Datureae</taxon>
        <taxon>Datura</taxon>
    </lineage>
</organism>
<evidence type="ECO:0000313" key="1">
    <source>
        <dbReference type="EMBL" id="MCD7462332.1"/>
    </source>
</evidence>
<name>A0ABS8SVD2_DATST</name>
<dbReference type="Proteomes" id="UP000823775">
    <property type="component" value="Unassembled WGS sequence"/>
</dbReference>
<protein>
    <submittedName>
        <fullName evidence="1">Uncharacterized protein</fullName>
    </submittedName>
</protein>
<keyword evidence="2" id="KW-1185">Reference proteome</keyword>
<gene>
    <name evidence="1" type="ORF">HAX54_048275</name>
</gene>
<sequence>MEKGGGKRCYVGKINDSDWDDIMCMRGSHPGNKGASQVFWHPRDENQGRNYENIAKLRSWESEKSLHSKVKAMLEIVFERVLSTDSGIRELKEMSVKEKEPLMENVTPSIKDVD</sequence>
<feature type="non-terminal residue" evidence="1">
    <location>
        <position position="114"/>
    </location>
</feature>
<reference evidence="1 2" key="1">
    <citation type="journal article" date="2021" name="BMC Genomics">
        <title>Datura genome reveals duplications of psychoactive alkaloid biosynthetic genes and high mutation rate following tissue culture.</title>
        <authorList>
            <person name="Rajewski A."/>
            <person name="Carter-House D."/>
            <person name="Stajich J."/>
            <person name="Litt A."/>
        </authorList>
    </citation>
    <scope>NUCLEOTIDE SEQUENCE [LARGE SCALE GENOMIC DNA]</scope>
    <source>
        <strain evidence="1">AR-01</strain>
    </source>
</reference>
<evidence type="ECO:0000313" key="2">
    <source>
        <dbReference type="Proteomes" id="UP000823775"/>
    </source>
</evidence>
<dbReference type="EMBL" id="JACEIK010000794">
    <property type="protein sequence ID" value="MCD7462332.1"/>
    <property type="molecule type" value="Genomic_DNA"/>
</dbReference>
<accession>A0ABS8SVD2</accession>